<comment type="caution">
    <text evidence="2">The sequence shown here is derived from an EMBL/GenBank/DDBJ whole genome shotgun (WGS) entry which is preliminary data.</text>
</comment>
<feature type="region of interest" description="Disordered" evidence="1">
    <location>
        <begin position="115"/>
        <end position="143"/>
    </location>
</feature>
<keyword evidence="3" id="KW-1185">Reference proteome</keyword>
<evidence type="ECO:0000313" key="2">
    <source>
        <dbReference type="EMBL" id="CAG8956473.1"/>
    </source>
</evidence>
<name>A0A9N9L1I9_9HELO</name>
<dbReference type="EMBL" id="CAJVRL010000070">
    <property type="protein sequence ID" value="CAG8956473.1"/>
    <property type="molecule type" value="Genomic_DNA"/>
</dbReference>
<accession>A0A9N9L1I9</accession>
<evidence type="ECO:0000256" key="1">
    <source>
        <dbReference type="SAM" id="MobiDB-lite"/>
    </source>
</evidence>
<evidence type="ECO:0000313" key="3">
    <source>
        <dbReference type="Proteomes" id="UP000696280"/>
    </source>
</evidence>
<dbReference type="Proteomes" id="UP000696280">
    <property type="component" value="Unassembled WGS sequence"/>
</dbReference>
<sequence length="217" mass="24769">MKCPNEVEWYSGRVYKSNQRFTAGLHLNKTACEKQSHSTTCATSAKSETARVLDHQALHPDINFQARFSFRMNNTQNTSSRQYRNGPNFGSFLPNPQKPRIFPVVNNIIFPVTYPQPKHGKRKGHPLSEHLHRSKKQKTETPYPKYTTREQEAAEGLFILSQAPVQHTKVACKHNPPYTIKELDAAETLLQLSQKPVVHLNGPAHYALCQRCYQESS</sequence>
<gene>
    <name evidence="2" type="ORF">HYFRA_00003859</name>
</gene>
<protein>
    <submittedName>
        <fullName evidence="2">Uncharacterized protein</fullName>
    </submittedName>
</protein>
<dbReference type="AlphaFoldDB" id="A0A9N9L1I9"/>
<proteinExistence type="predicted"/>
<reference evidence="2" key="1">
    <citation type="submission" date="2021-07" db="EMBL/GenBank/DDBJ databases">
        <authorList>
            <person name="Durling M."/>
        </authorList>
    </citation>
    <scope>NUCLEOTIDE SEQUENCE</scope>
</reference>
<organism evidence="2 3">
    <name type="scientific">Hymenoscyphus fraxineus</name>
    <dbReference type="NCBI Taxonomy" id="746836"/>
    <lineage>
        <taxon>Eukaryota</taxon>
        <taxon>Fungi</taxon>
        <taxon>Dikarya</taxon>
        <taxon>Ascomycota</taxon>
        <taxon>Pezizomycotina</taxon>
        <taxon>Leotiomycetes</taxon>
        <taxon>Helotiales</taxon>
        <taxon>Helotiaceae</taxon>
        <taxon>Hymenoscyphus</taxon>
    </lineage>
</organism>